<organism evidence="2 3">
    <name type="scientific">Eptesipox virus</name>
    <dbReference type="NCBI Taxonomy" id="1329402"/>
    <lineage>
        <taxon>Viruses</taxon>
        <taxon>Varidnaviria</taxon>
        <taxon>Bamfordvirae</taxon>
        <taxon>Nucleocytoviricota</taxon>
        <taxon>Pokkesviricetes</taxon>
        <taxon>Chitovirales</taxon>
        <taxon>Poxviridae</taxon>
        <taxon>Chordopoxvirinae</taxon>
        <taxon>Vespertilionpoxvirus</taxon>
        <taxon>Vespertilionpoxvirus eptesipox</taxon>
    </lineage>
</organism>
<sequence>MEELSIITFKNVLKYYLDEKILESQYESLNNIELYTLSYMRPFCDKIIKNHIKEFNNMYESLKLSKDINNINALTKLLKSNKQIPAKIAAIAFTAVLVNKLTKYHSITDAQSLSYCVSCDMSLDSEKILNFINCKNSSKFKKSIFKTISILCIGTGIIYYYLTITK</sequence>
<accession>A0A220T681</accession>
<dbReference type="Proteomes" id="UP000217428">
    <property type="component" value="Segment"/>
</dbReference>
<evidence type="ECO:0000313" key="2">
    <source>
        <dbReference type="EMBL" id="ASK51217.1"/>
    </source>
</evidence>
<dbReference type="InterPro" id="IPR021119">
    <property type="entry name" value="Poxvirus_F1/C10"/>
</dbReference>
<evidence type="ECO:0000313" key="3">
    <source>
        <dbReference type="Proteomes" id="UP000217428"/>
    </source>
</evidence>
<keyword evidence="1" id="KW-0812">Transmembrane</keyword>
<keyword evidence="3" id="KW-1185">Reference proteome</keyword>
<dbReference type="Pfam" id="PF11099">
    <property type="entry name" value="M11L"/>
    <property type="match status" value="1"/>
</dbReference>
<gene>
    <name evidence="2" type="ORF">EPTV-WA-016</name>
</gene>
<keyword evidence="1" id="KW-1133">Transmembrane helix</keyword>
<dbReference type="Gene3D" id="1.10.437.10">
    <property type="entry name" value="Blc2-like"/>
    <property type="match status" value="1"/>
</dbReference>
<keyword evidence="1" id="KW-0472">Membrane</keyword>
<protein>
    <submittedName>
        <fullName evidence="2">Anti-apoptotic factor</fullName>
    </submittedName>
</protein>
<name>A0A220T681_9POXV</name>
<dbReference type="GO" id="GO:0033668">
    <property type="term" value="P:symbiont-mediated suppression of host apoptosis"/>
    <property type="evidence" value="ECO:0007669"/>
    <property type="project" value="InterPro"/>
</dbReference>
<proteinExistence type="predicted"/>
<evidence type="ECO:0000256" key="1">
    <source>
        <dbReference type="SAM" id="Phobius"/>
    </source>
</evidence>
<dbReference type="InterPro" id="IPR036834">
    <property type="entry name" value="Bcl-2-like_sf"/>
</dbReference>
<dbReference type="EMBL" id="KY747497">
    <property type="protein sequence ID" value="ASK51217.1"/>
    <property type="molecule type" value="Genomic_DNA"/>
</dbReference>
<reference evidence="2 3" key="1">
    <citation type="journal article" date="2017" name="Virus Genes">
        <title>Characterization of Eptesipoxvirus, a novel poxvirus from a microchiropteran bat.</title>
        <authorList>
            <person name="Tu S.L."/>
            <person name="Nakazawa Y."/>
            <person name="Gao J."/>
            <person name="Wilkins K."/>
            <person name="Gallardo-Romero N."/>
            <person name="Li Y."/>
            <person name="Emerson G.L."/>
            <person name="Carroll D.S."/>
            <person name="Upton C."/>
        </authorList>
    </citation>
    <scope>NUCLEOTIDE SEQUENCE [LARGE SCALE GENOMIC DNA]</scope>
    <source>
        <strain evidence="2 3">Washington</strain>
    </source>
</reference>
<feature type="transmembrane region" description="Helical" evidence="1">
    <location>
        <begin position="144"/>
        <end position="162"/>
    </location>
</feature>